<keyword evidence="1 2" id="KW-0129">CBS domain</keyword>
<dbReference type="Pfam" id="PF00571">
    <property type="entry name" value="CBS"/>
    <property type="match status" value="2"/>
</dbReference>
<sequence length="168" mass="19529">MVPVVDDENRLRGVITAEDLLKNLVPDYRNFFTEFYPDAPDIDDIEDQIEQHVYLTAKDVMNKTVYSAYEDMNVFKALSRMMVYNVRILPVIDENDKIIGFIVEKDIFRYLFAKKSHLFEKLKKVKSAQVTISAPGKKVKKISILDLAKNLKAKPSRYLQILKIGRKK</sequence>
<gene>
    <name evidence="4" type="ORF">A2777_00170</name>
</gene>
<accession>A0A1F5Z686</accession>
<dbReference type="AlphaFoldDB" id="A0A1F5Z686"/>
<dbReference type="InterPro" id="IPR046342">
    <property type="entry name" value="CBS_dom_sf"/>
</dbReference>
<dbReference type="PROSITE" id="PS51371">
    <property type="entry name" value="CBS"/>
    <property type="match status" value="1"/>
</dbReference>
<organism evidence="4 5">
    <name type="scientific">Candidatus Gottesmanbacteria bacterium RIFCSPHIGHO2_01_FULL_40_15</name>
    <dbReference type="NCBI Taxonomy" id="1798376"/>
    <lineage>
        <taxon>Bacteria</taxon>
        <taxon>Candidatus Gottesmaniibacteriota</taxon>
    </lineage>
</organism>
<comment type="caution">
    <text evidence="4">The sequence shown here is derived from an EMBL/GenBank/DDBJ whole genome shotgun (WGS) entry which is preliminary data.</text>
</comment>
<evidence type="ECO:0000259" key="3">
    <source>
        <dbReference type="PROSITE" id="PS51371"/>
    </source>
</evidence>
<reference evidence="4 5" key="1">
    <citation type="journal article" date="2016" name="Nat. Commun.">
        <title>Thousands of microbial genomes shed light on interconnected biogeochemical processes in an aquifer system.</title>
        <authorList>
            <person name="Anantharaman K."/>
            <person name="Brown C.T."/>
            <person name="Hug L.A."/>
            <person name="Sharon I."/>
            <person name="Castelle C.J."/>
            <person name="Probst A.J."/>
            <person name="Thomas B.C."/>
            <person name="Singh A."/>
            <person name="Wilkins M.J."/>
            <person name="Karaoz U."/>
            <person name="Brodie E.L."/>
            <person name="Williams K.H."/>
            <person name="Hubbard S.S."/>
            <person name="Banfield J.F."/>
        </authorList>
    </citation>
    <scope>NUCLEOTIDE SEQUENCE [LARGE SCALE GENOMIC DNA]</scope>
</reference>
<dbReference type="InterPro" id="IPR051257">
    <property type="entry name" value="Diverse_CBS-Domain"/>
</dbReference>
<proteinExistence type="predicted"/>
<evidence type="ECO:0000313" key="5">
    <source>
        <dbReference type="Proteomes" id="UP000177354"/>
    </source>
</evidence>
<dbReference type="Gene3D" id="3.10.580.10">
    <property type="entry name" value="CBS-domain"/>
    <property type="match status" value="1"/>
</dbReference>
<evidence type="ECO:0000313" key="4">
    <source>
        <dbReference type="EMBL" id="OGG07950.1"/>
    </source>
</evidence>
<dbReference type="Proteomes" id="UP000177354">
    <property type="component" value="Unassembled WGS sequence"/>
</dbReference>
<dbReference type="SMART" id="SM00116">
    <property type="entry name" value="CBS"/>
    <property type="match status" value="1"/>
</dbReference>
<evidence type="ECO:0000256" key="2">
    <source>
        <dbReference type="PROSITE-ProRule" id="PRU00703"/>
    </source>
</evidence>
<dbReference type="SUPFAM" id="SSF54631">
    <property type="entry name" value="CBS-domain pair"/>
    <property type="match status" value="1"/>
</dbReference>
<dbReference type="EMBL" id="MFJF01000006">
    <property type="protein sequence ID" value="OGG07950.1"/>
    <property type="molecule type" value="Genomic_DNA"/>
</dbReference>
<feature type="domain" description="CBS" evidence="3">
    <location>
        <begin position="61"/>
        <end position="122"/>
    </location>
</feature>
<evidence type="ECO:0000256" key="1">
    <source>
        <dbReference type="ARBA" id="ARBA00023122"/>
    </source>
</evidence>
<dbReference type="PANTHER" id="PTHR43080">
    <property type="entry name" value="CBS DOMAIN-CONTAINING PROTEIN CBSX3, MITOCHONDRIAL"/>
    <property type="match status" value="1"/>
</dbReference>
<dbReference type="PANTHER" id="PTHR43080:SF2">
    <property type="entry name" value="CBS DOMAIN-CONTAINING PROTEIN"/>
    <property type="match status" value="1"/>
</dbReference>
<protein>
    <recommendedName>
        <fullName evidence="3">CBS domain-containing protein</fullName>
    </recommendedName>
</protein>
<name>A0A1F5Z686_9BACT</name>
<dbReference type="Gene3D" id="3.90.1280.20">
    <property type="match status" value="1"/>
</dbReference>
<dbReference type="CDD" id="cd02205">
    <property type="entry name" value="CBS_pair_SF"/>
    <property type="match status" value="1"/>
</dbReference>
<dbReference type="InterPro" id="IPR000644">
    <property type="entry name" value="CBS_dom"/>
</dbReference>